<keyword evidence="1" id="KW-0472">Membrane</keyword>
<dbReference type="EMBL" id="CADCVF010000050">
    <property type="protein sequence ID" value="CAA9460345.1"/>
    <property type="molecule type" value="Genomic_DNA"/>
</dbReference>
<feature type="transmembrane region" description="Helical" evidence="1">
    <location>
        <begin position="89"/>
        <end position="109"/>
    </location>
</feature>
<proteinExistence type="predicted"/>
<protein>
    <submittedName>
        <fullName evidence="2">Uncharacterized protein</fullName>
    </submittedName>
</protein>
<feature type="transmembrane region" description="Helical" evidence="1">
    <location>
        <begin position="26"/>
        <end position="47"/>
    </location>
</feature>
<feature type="transmembrane region" description="Helical" evidence="1">
    <location>
        <begin position="270"/>
        <end position="293"/>
    </location>
</feature>
<dbReference type="AlphaFoldDB" id="A0A6J4R6C2"/>
<evidence type="ECO:0000313" key="2">
    <source>
        <dbReference type="EMBL" id="CAA9460345.1"/>
    </source>
</evidence>
<feature type="transmembrane region" description="Helical" evidence="1">
    <location>
        <begin position="210"/>
        <end position="228"/>
    </location>
</feature>
<gene>
    <name evidence="2" type="ORF">AVDCRST_MAG58-2439</name>
</gene>
<feature type="transmembrane region" description="Helical" evidence="1">
    <location>
        <begin position="338"/>
        <end position="356"/>
    </location>
</feature>
<feature type="transmembrane region" description="Helical" evidence="1">
    <location>
        <begin position="129"/>
        <end position="151"/>
    </location>
</feature>
<sequence>MRSNTLQRGSKKRDANTMSRQEAAWLAWYMCAVSLTLTALGLLFLVASQSREGAPVFDYWLLNTVMAVSFSPVGAVIAPRLPPRNPIGWLFCAVGLFGAIRVFSAEYAIATLLAEPGSWLGALPGGEAIAWISSWVWVVHFGPFIFLALLFPDGRLPTPRWRPFAWLVALVVAGGTVAVAIWPETAARFNPVNSPLGIEVAANVVNPVEAIVYALALAAAASLLVRLLRSRGIERQQVEWFAYAIVLLAISTTLAFVVSEALNARLLGWISSILVIASIVALPVAMSIAILRYRLYQIDSLINRTLVYGSLTAVLALVYFLTIVVLDRTLIALTGQESTLAVVASTLLIAALFTPLRRAIQSFIDRRFYRKKYDARKTLEAFSAQLRNETDLDALSDDLVGVVRETMQPAHVSLWLRTPKDR</sequence>
<feature type="transmembrane region" description="Helical" evidence="1">
    <location>
        <begin position="163"/>
        <end position="182"/>
    </location>
</feature>
<accession>A0A6J4R6C2</accession>
<feature type="transmembrane region" description="Helical" evidence="1">
    <location>
        <begin position="59"/>
        <end position="77"/>
    </location>
</feature>
<evidence type="ECO:0000256" key="1">
    <source>
        <dbReference type="SAM" id="Phobius"/>
    </source>
</evidence>
<organism evidence="2">
    <name type="scientific">uncultured Rubrobacteraceae bacterium</name>
    <dbReference type="NCBI Taxonomy" id="349277"/>
    <lineage>
        <taxon>Bacteria</taxon>
        <taxon>Bacillati</taxon>
        <taxon>Actinomycetota</taxon>
        <taxon>Rubrobacteria</taxon>
        <taxon>Rubrobacterales</taxon>
        <taxon>Rubrobacteraceae</taxon>
        <taxon>environmental samples</taxon>
    </lineage>
</organism>
<reference evidence="2" key="1">
    <citation type="submission" date="2020-02" db="EMBL/GenBank/DDBJ databases">
        <authorList>
            <person name="Meier V. D."/>
        </authorList>
    </citation>
    <scope>NUCLEOTIDE SEQUENCE</scope>
    <source>
        <strain evidence="2">AVDCRST_MAG58</strain>
    </source>
</reference>
<keyword evidence="1" id="KW-0812">Transmembrane</keyword>
<feature type="transmembrane region" description="Helical" evidence="1">
    <location>
        <begin position="305"/>
        <end position="326"/>
    </location>
</feature>
<feature type="transmembrane region" description="Helical" evidence="1">
    <location>
        <begin position="240"/>
        <end position="258"/>
    </location>
</feature>
<keyword evidence="1" id="KW-1133">Transmembrane helix</keyword>
<name>A0A6J4R6C2_9ACTN</name>